<dbReference type="PANTHER" id="PTHR33463">
    <property type="entry name" value="NB-ARC DOMAIN-CONTAINING PROTEIN-RELATED"/>
    <property type="match status" value="1"/>
</dbReference>
<dbReference type="OMA" id="CSHEECE"/>
<organism evidence="3 4">
    <name type="scientific">Phaseolus angularis</name>
    <name type="common">Azuki bean</name>
    <name type="synonym">Vigna angularis</name>
    <dbReference type="NCBI Taxonomy" id="3914"/>
    <lineage>
        <taxon>Eukaryota</taxon>
        <taxon>Viridiplantae</taxon>
        <taxon>Streptophyta</taxon>
        <taxon>Embryophyta</taxon>
        <taxon>Tracheophyta</taxon>
        <taxon>Spermatophyta</taxon>
        <taxon>Magnoliopsida</taxon>
        <taxon>eudicotyledons</taxon>
        <taxon>Gunneridae</taxon>
        <taxon>Pentapetalae</taxon>
        <taxon>rosids</taxon>
        <taxon>fabids</taxon>
        <taxon>Fabales</taxon>
        <taxon>Fabaceae</taxon>
        <taxon>Papilionoideae</taxon>
        <taxon>50 kb inversion clade</taxon>
        <taxon>NPAAA clade</taxon>
        <taxon>indigoferoid/millettioid clade</taxon>
        <taxon>Phaseoleae</taxon>
        <taxon>Vigna</taxon>
    </lineage>
</organism>
<accession>A0A0L9VK91</accession>
<dbReference type="Gene3D" id="3.80.10.10">
    <property type="entry name" value="Ribonuclease Inhibitor"/>
    <property type="match status" value="1"/>
</dbReference>
<evidence type="ECO:0000313" key="3">
    <source>
        <dbReference type="EMBL" id="KOM55446.1"/>
    </source>
</evidence>
<dbReference type="EMBL" id="CM003380">
    <property type="protein sequence ID" value="KOM55446.1"/>
    <property type="molecule type" value="Genomic_DNA"/>
</dbReference>
<dbReference type="Pfam" id="PF23247">
    <property type="entry name" value="LRR_RPS2"/>
    <property type="match status" value="1"/>
</dbReference>
<dbReference type="AlphaFoldDB" id="A0A0L9VK91"/>
<dbReference type="STRING" id="3914.A0A0L9VK91"/>
<dbReference type="Proteomes" id="UP000053144">
    <property type="component" value="Chromosome 10"/>
</dbReference>
<feature type="domain" description="Disease resistance protein At4g27190-like leucine-rich repeats" evidence="2">
    <location>
        <begin position="124"/>
        <end position="222"/>
    </location>
</feature>
<evidence type="ECO:0000256" key="1">
    <source>
        <dbReference type="ARBA" id="ARBA00022821"/>
    </source>
</evidence>
<dbReference type="InterPro" id="IPR050905">
    <property type="entry name" value="Plant_NBS-LRR"/>
</dbReference>
<sequence length="273" mass="31667">MPNLEYLHMDFNQAQELLPNYQMQCLEELSLMSVQSVDLLYQFPYMMPNLQKLKLTTSYYRRLESRVNFAQQQRLGALLELKALVLLNVKMKDLAGVLVQRKLEVLILEECSELNNLGPPSVSLPHLTYLELNSCSRLRNLMASSTAKSMVQLKTMKVINCREVKEIVSNENEEGKVMKIVFNKLISMELVRLNNLTSFCSHEECEFVFPSLKILIVRECFNMGKFNEKGSITPKLKNVFGVEGDEKAKWQWKGDLNATIQKFSMIRYLLFIY</sequence>
<evidence type="ECO:0000259" key="2">
    <source>
        <dbReference type="Pfam" id="PF23247"/>
    </source>
</evidence>
<evidence type="ECO:0000313" key="4">
    <source>
        <dbReference type="Proteomes" id="UP000053144"/>
    </source>
</evidence>
<reference evidence="4" key="1">
    <citation type="journal article" date="2015" name="Proc. Natl. Acad. Sci. U.S.A.">
        <title>Genome sequencing of adzuki bean (Vigna angularis) provides insight into high starch and low fat accumulation and domestication.</title>
        <authorList>
            <person name="Yang K."/>
            <person name="Tian Z."/>
            <person name="Chen C."/>
            <person name="Luo L."/>
            <person name="Zhao B."/>
            <person name="Wang Z."/>
            <person name="Yu L."/>
            <person name="Li Y."/>
            <person name="Sun Y."/>
            <person name="Li W."/>
            <person name="Chen Y."/>
            <person name="Li Y."/>
            <person name="Zhang Y."/>
            <person name="Ai D."/>
            <person name="Zhao J."/>
            <person name="Shang C."/>
            <person name="Ma Y."/>
            <person name="Wu B."/>
            <person name="Wang M."/>
            <person name="Gao L."/>
            <person name="Sun D."/>
            <person name="Zhang P."/>
            <person name="Guo F."/>
            <person name="Wang W."/>
            <person name="Li Y."/>
            <person name="Wang J."/>
            <person name="Varshney R.K."/>
            <person name="Wang J."/>
            <person name="Ling H.Q."/>
            <person name="Wan P."/>
        </authorList>
    </citation>
    <scope>NUCLEOTIDE SEQUENCE</scope>
    <source>
        <strain evidence="4">cv. Jingnong 6</strain>
    </source>
</reference>
<name>A0A0L9VK91_PHAAN</name>
<dbReference type="Gramene" id="KOM55446">
    <property type="protein sequence ID" value="KOM55446"/>
    <property type="gene ID" value="LR48_Vigan10g133800"/>
</dbReference>
<proteinExistence type="predicted"/>
<protein>
    <recommendedName>
        <fullName evidence="2">Disease resistance protein At4g27190-like leucine-rich repeats domain-containing protein</fullName>
    </recommendedName>
</protein>
<dbReference type="PANTHER" id="PTHR33463:SF136">
    <property type="entry name" value="NB-ARC DOMAIN-CONTAINING PROTEIN"/>
    <property type="match status" value="1"/>
</dbReference>
<gene>
    <name evidence="3" type="ORF">LR48_Vigan10g133800</name>
</gene>
<keyword evidence="1" id="KW-0611">Plant defense</keyword>
<dbReference type="SUPFAM" id="SSF52058">
    <property type="entry name" value="L domain-like"/>
    <property type="match status" value="1"/>
</dbReference>
<dbReference type="InterPro" id="IPR032675">
    <property type="entry name" value="LRR_dom_sf"/>
</dbReference>
<dbReference type="InterPro" id="IPR057135">
    <property type="entry name" value="At4g27190-like_LRR"/>
</dbReference>